<organism evidence="1 2">
    <name type="scientific">Streptomyces lancefieldiae</name>
    <dbReference type="NCBI Taxonomy" id="3075520"/>
    <lineage>
        <taxon>Bacteria</taxon>
        <taxon>Bacillati</taxon>
        <taxon>Actinomycetota</taxon>
        <taxon>Actinomycetes</taxon>
        <taxon>Kitasatosporales</taxon>
        <taxon>Streptomycetaceae</taxon>
        <taxon>Streptomyces</taxon>
    </lineage>
</organism>
<name>A0ABU3B3R8_9ACTN</name>
<proteinExistence type="predicted"/>
<gene>
    <name evidence="1" type="ORF">RM812_42770</name>
</gene>
<feature type="non-terminal residue" evidence="1">
    <location>
        <position position="128"/>
    </location>
</feature>
<accession>A0ABU3B3R8</accession>
<protein>
    <submittedName>
        <fullName evidence="1">Uncharacterized protein</fullName>
    </submittedName>
</protein>
<keyword evidence="2" id="KW-1185">Reference proteome</keyword>
<sequence length="128" mass="14520">LDMIDLHELEVEIAQNTWVRKAELFFDNNLVLHVNVIEKEPVARVFTENGSSFYIDSSGGRLPLSDKMSVNLRVFTSFPEVNGVWNSKDSALVQDVKKISGYVLHDEFWMAQVAQISCEKDGSFELVP</sequence>
<comment type="caution">
    <text evidence="1">The sequence shown here is derived from an EMBL/GenBank/DDBJ whole genome shotgun (WGS) entry which is preliminary data.</text>
</comment>
<dbReference type="RefSeq" id="WP_311586521.1">
    <property type="nucleotide sequence ID" value="NZ_JAVRFH010000415.1"/>
</dbReference>
<feature type="non-terminal residue" evidence="1">
    <location>
        <position position="1"/>
    </location>
</feature>
<evidence type="ECO:0000313" key="1">
    <source>
        <dbReference type="EMBL" id="MDT0616803.1"/>
    </source>
</evidence>
<dbReference type="Proteomes" id="UP001180724">
    <property type="component" value="Unassembled WGS sequence"/>
</dbReference>
<evidence type="ECO:0000313" key="2">
    <source>
        <dbReference type="Proteomes" id="UP001180724"/>
    </source>
</evidence>
<dbReference type="EMBL" id="JAVRFH010000415">
    <property type="protein sequence ID" value="MDT0616803.1"/>
    <property type="molecule type" value="Genomic_DNA"/>
</dbReference>
<reference evidence="1" key="1">
    <citation type="submission" date="2024-05" db="EMBL/GenBank/DDBJ databases">
        <title>30 novel species of actinomycetes from the DSMZ collection.</title>
        <authorList>
            <person name="Nouioui I."/>
        </authorList>
    </citation>
    <scope>NUCLEOTIDE SEQUENCE</scope>
    <source>
        <strain evidence="1">DSM 40712</strain>
    </source>
</reference>